<evidence type="ECO:0000256" key="1">
    <source>
        <dbReference type="ARBA" id="ARBA00004651"/>
    </source>
</evidence>
<feature type="transmembrane region" description="Helical" evidence="14">
    <location>
        <begin position="12"/>
        <end position="33"/>
    </location>
</feature>
<gene>
    <name evidence="16" type="primary">hemJ</name>
    <name evidence="16" type="ORF">ACFPLB_01110</name>
</gene>
<dbReference type="Proteomes" id="UP001596016">
    <property type="component" value="Unassembled WGS sequence"/>
</dbReference>
<dbReference type="InterPro" id="IPR005265">
    <property type="entry name" value="HemJ-like"/>
</dbReference>
<keyword evidence="11 14" id="KW-0408">Iron</keyword>
<feature type="transmembrane region" description="Helical" evidence="14">
    <location>
        <begin position="87"/>
        <end position="108"/>
    </location>
</feature>
<evidence type="ECO:0000256" key="11">
    <source>
        <dbReference type="ARBA" id="ARBA00023004"/>
    </source>
</evidence>
<keyword evidence="6 14" id="KW-0349">Heme</keyword>
<keyword evidence="9 14" id="KW-1133">Transmembrane helix</keyword>
<feature type="transmembrane region" description="Helical" evidence="14">
    <location>
        <begin position="45"/>
        <end position="66"/>
    </location>
</feature>
<dbReference type="NCBIfam" id="TIGR00701">
    <property type="entry name" value="protoporphyrinogen oxidase HemJ"/>
    <property type="match status" value="1"/>
</dbReference>
<dbReference type="EMBL" id="JBHSLL010000003">
    <property type="protein sequence ID" value="MFC5384561.1"/>
    <property type="molecule type" value="Genomic_DNA"/>
</dbReference>
<comment type="function">
    <text evidence="14 15">Catalyzes the oxidation of protoporphyrinogen IX to protoporphyrin IX.</text>
</comment>
<dbReference type="PIRSF" id="PIRSF004638">
    <property type="entry name" value="UCP004638"/>
    <property type="match status" value="1"/>
</dbReference>
<evidence type="ECO:0000313" key="17">
    <source>
        <dbReference type="Proteomes" id="UP001596016"/>
    </source>
</evidence>
<evidence type="ECO:0000256" key="13">
    <source>
        <dbReference type="ARBA" id="ARBA00048390"/>
    </source>
</evidence>
<feature type="transmembrane region" description="Helical" evidence="14">
    <location>
        <begin position="156"/>
        <end position="174"/>
    </location>
</feature>
<evidence type="ECO:0000256" key="14">
    <source>
        <dbReference type="HAMAP-Rule" id="MF_02239"/>
    </source>
</evidence>
<evidence type="ECO:0000256" key="6">
    <source>
        <dbReference type="ARBA" id="ARBA00022617"/>
    </source>
</evidence>
<feature type="binding site" description="axial binding residue" evidence="14">
    <location>
        <position position="46"/>
    </location>
    <ligand>
        <name>heme</name>
        <dbReference type="ChEBI" id="CHEBI:30413"/>
    </ligand>
    <ligandPart>
        <name>Fe</name>
        <dbReference type="ChEBI" id="CHEBI:18248"/>
    </ligandPart>
</feature>
<comment type="caution">
    <text evidence="16">The sequence shown here is derived from an EMBL/GenBank/DDBJ whole genome shotgun (WGS) entry which is preliminary data.</text>
</comment>
<evidence type="ECO:0000313" key="16">
    <source>
        <dbReference type="EMBL" id="MFC5384561.1"/>
    </source>
</evidence>
<accession>A0ABW0GSF5</accession>
<keyword evidence="8 14" id="KW-0479">Metal-binding</keyword>
<keyword evidence="7 14" id="KW-0812">Transmembrane</keyword>
<protein>
    <recommendedName>
        <fullName evidence="4 14">Protoporphyrinogen IX oxidase</fullName>
        <shortName evidence="14">PPO</shortName>
        <ecNumber evidence="14 15">1.3.99.-</ecNumber>
    </recommendedName>
</protein>
<keyword evidence="5 14" id="KW-1003">Cell membrane</keyword>
<dbReference type="RefSeq" id="WP_378227397.1">
    <property type="nucleotide sequence ID" value="NZ_JBHSLL010000003.1"/>
</dbReference>
<dbReference type="PANTHER" id="PTHR40255:SF1">
    <property type="entry name" value="PROTOPORPHYRINOGEN IX OXIDASE"/>
    <property type="match status" value="1"/>
</dbReference>
<evidence type="ECO:0000256" key="9">
    <source>
        <dbReference type="ARBA" id="ARBA00022989"/>
    </source>
</evidence>
<keyword evidence="12 14" id="KW-0472">Membrane</keyword>
<comment type="cofactor">
    <cofactor evidence="14 15">
        <name>heme b</name>
        <dbReference type="ChEBI" id="CHEBI:60344"/>
    </cofactor>
    <text evidence="14 15">Binds 1 heme b (iron(II)-protoporphyrin IX) group per subunit.</text>
</comment>
<proteinExistence type="inferred from homology"/>
<comment type="catalytic activity">
    <reaction evidence="13 14 15">
        <text>protoporphyrinogen IX + 3 A = protoporphyrin IX + 3 AH2</text>
        <dbReference type="Rhea" id="RHEA:62000"/>
        <dbReference type="ChEBI" id="CHEBI:13193"/>
        <dbReference type="ChEBI" id="CHEBI:17499"/>
        <dbReference type="ChEBI" id="CHEBI:57306"/>
        <dbReference type="ChEBI" id="CHEBI:57307"/>
    </reaction>
</comment>
<evidence type="ECO:0000256" key="4">
    <source>
        <dbReference type="ARBA" id="ARBA00017504"/>
    </source>
</evidence>
<dbReference type="HAMAP" id="MF_02239">
    <property type="entry name" value="HemJ"/>
    <property type="match status" value="1"/>
</dbReference>
<keyword evidence="17" id="KW-1185">Reference proteome</keyword>
<comment type="similarity">
    <text evidence="3 14 15">Belongs to the HemJ family.</text>
</comment>
<dbReference type="Pfam" id="PF03653">
    <property type="entry name" value="UPF0093"/>
    <property type="match status" value="1"/>
</dbReference>
<evidence type="ECO:0000256" key="3">
    <source>
        <dbReference type="ARBA" id="ARBA00006501"/>
    </source>
</evidence>
<sequence>MKTTVQASNHNAAWRALISVVILIALTFVLFLFAPEESYDWIKAAHVIAVISWMAGMLYLPRLFVYHADVEKGSAQSETFKLMERRLLRAIINPAMMASWIFGLWLAWSRFGFQGGWLHAKISFVLILSGVHGYLSAATRKFAEDRNEKTARHWRIINEVPTVLMIVIVILVIVKPF</sequence>
<evidence type="ECO:0000256" key="8">
    <source>
        <dbReference type="ARBA" id="ARBA00022723"/>
    </source>
</evidence>
<comment type="pathway">
    <text evidence="2 14 15">Porphyrin-containing compound metabolism; protoporphyrin-IX biosynthesis; protoporphyrin-IX from protoporphyrinogen-IX: step 1/1.</text>
</comment>
<comment type="subcellular location">
    <subcellularLocation>
        <location evidence="1 14">Cell membrane</location>
        <topology evidence="1 14">Multi-pass membrane protein</topology>
    </subcellularLocation>
</comment>
<feature type="transmembrane region" description="Helical" evidence="14">
    <location>
        <begin position="114"/>
        <end position="135"/>
    </location>
</feature>
<evidence type="ECO:0000256" key="12">
    <source>
        <dbReference type="ARBA" id="ARBA00023136"/>
    </source>
</evidence>
<evidence type="ECO:0000256" key="2">
    <source>
        <dbReference type="ARBA" id="ARBA00005073"/>
    </source>
</evidence>
<evidence type="ECO:0000256" key="7">
    <source>
        <dbReference type="ARBA" id="ARBA00022692"/>
    </source>
</evidence>
<evidence type="ECO:0000256" key="10">
    <source>
        <dbReference type="ARBA" id="ARBA00023002"/>
    </source>
</evidence>
<comment type="subunit">
    <text evidence="14">Homodimer.</text>
</comment>
<feature type="binding site" description="axial binding residue" evidence="14">
    <location>
        <position position="121"/>
    </location>
    <ligand>
        <name>heme</name>
        <dbReference type="ChEBI" id="CHEBI:30413"/>
    </ligand>
    <ligandPart>
        <name>Fe</name>
        <dbReference type="ChEBI" id="CHEBI:18248"/>
    </ligandPart>
</feature>
<keyword evidence="10 14" id="KW-0560">Oxidoreductase</keyword>
<dbReference type="PANTHER" id="PTHR40255">
    <property type="entry name" value="UPF0093 MEMBRANE PROTEIN SLR1790"/>
    <property type="match status" value="1"/>
</dbReference>
<organism evidence="16 17">
    <name type="scientific">Aquamicrobium segne</name>
    <dbReference type="NCBI Taxonomy" id="469547"/>
    <lineage>
        <taxon>Bacteria</taxon>
        <taxon>Pseudomonadati</taxon>
        <taxon>Pseudomonadota</taxon>
        <taxon>Alphaproteobacteria</taxon>
        <taxon>Hyphomicrobiales</taxon>
        <taxon>Phyllobacteriaceae</taxon>
        <taxon>Aquamicrobium</taxon>
    </lineage>
</organism>
<reference evidence="17" key="1">
    <citation type="journal article" date="2019" name="Int. J. Syst. Evol. Microbiol.">
        <title>The Global Catalogue of Microorganisms (GCM) 10K type strain sequencing project: providing services to taxonomists for standard genome sequencing and annotation.</title>
        <authorList>
            <consortium name="The Broad Institute Genomics Platform"/>
            <consortium name="The Broad Institute Genome Sequencing Center for Infectious Disease"/>
            <person name="Wu L."/>
            <person name="Ma J."/>
        </authorList>
    </citation>
    <scope>NUCLEOTIDE SEQUENCE [LARGE SCALE GENOMIC DNA]</scope>
    <source>
        <strain evidence="17">CGMCC 4.1415</strain>
    </source>
</reference>
<evidence type="ECO:0000256" key="15">
    <source>
        <dbReference type="PIRNR" id="PIRNR004638"/>
    </source>
</evidence>
<evidence type="ECO:0000256" key="5">
    <source>
        <dbReference type="ARBA" id="ARBA00022475"/>
    </source>
</evidence>
<dbReference type="EC" id="1.3.99.-" evidence="14 15"/>
<name>A0ABW0GSF5_9HYPH</name>